<accession>A0A2S1LX24</accession>
<organism evidence="11 12">
    <name type="scientific">Candidatus Borreliella tachyglossi</name>
    <dbReference type="NCBI Taxonomy" id="1964448"/>
    <lineage>
        <taxon>Bacteria</taxon>
        <taxon>Pseudomonadati</taxon>
        <taxon>Spirochaetota</taxon>
        <taxon>Spirochaetia</taxon>
        <taxon>Spirochaetales</taxon>
        <taxon>Borreliaceae</taxon>
        <taxon>Borreliella</taxon>
    </lineage>
</organism>
<feature type="transmembrane region" description="Helical" evidence="7">
    <location>
        <begin position="29"/>
        <end position="49"/>
    </location>
</feature>
<feature type="domain" description="Mechanosensitive ion channel MscS C-terminal" evidence="9">
    <location>
        <begin position="191"/>
        <end position="273"/>
    </location>
</feature>
<evidence type="ECO:0000256" key="6">
    <source>
        <dbReference type="ARBA" id="ARBA00023136"/>
    </source>
</evidence>
<sequence length="284" mass="32405">MSEKPSTSNVFKEISVFQNYFNKILETTISYGLKILIALAIWYILRFFIKKLSKITLEKSKLETKLDSTIFNFFKSLFRVMADMILILMILPYLGVPITSIVAVFGSLGLAIGLAAQGILSNFVSGFIVLNSNFFKSGDYIKCDDIEGQVEDVQIFFTTLKTVDGKLVKVPNGKLTSTAVTNFSASSKRRISFNFQVPYDTDINLLKIRLENLVFSVNKEYGVDNPSIVVEAYTPYYIIMQVRCFVNTEFFWDFRYYIAENIKVVLVDMGIKFPIHIVDFNKLC</sequence>
<dbReference type="EMBL" id="CP025785">
    <property type="protein sequence ID" value="AWG42826.1"/>
    <property type="molecule type" value="Genomic_DNA"/>
</dbReference>
<comment type="similarity">
    <text evidence="2">Belongs to the MscS (TC 1.A.23) family.</text>
</comment>
<dbReference type="Gene3D" id="3.30.70.100">
    <property type="match status" value="1"/>
</dbReference>
<feature type="transmembrane region" description="Helical" evidence="7">
    <location>
        <begin position="70"/>
        <end position="95"/>
    </location>
</feature>
<dbReference type="SUPFAM" id="SSF82689">
    <property type="entry name" value="Mechanosensitive channel protein MscS (YggB), C-terminal domain"/>
    <property type="match status" value="1"/>
</dbReference>
<dbReference type="Proteomes" id="UP000244655">
    <property type="component" value="Chromosome"/>
</dbReference>
<dbReference type="InterPro" id="IPR006685">
    <property type="entry name" value="MscS_channel_2nd"/>
</dbReference>
<dbReference type="AlphaFoldDB" id="A0A2S1LX24"/>
<evidence type="ECO:0000313" key="11">
    <source>
        <dbReference type="EMBL" id="AWG42826.1"/>
    </source>
</evidence>
<proteinExistence type="inferred from homology"/>
<evidence type="ECO:0000256" key="1">
    <source>
        <dbReference type="ARBA" id="ARBA00004651"/>
    </source>
</evidence>
<dbReference type="GO" id="GO:0008381">
    <property type="term" value="F:mechanosensitive monoatomic ion channel activity"/>
    <property type="evidence" value="ECO:0007669"/>
    <property type="project" value="InterPro"/>
</dbReference>
<feature type="domain" description="Mechanosensitive ion channel MscS" evidence="8">
    <location>
        <begin position="119"/>
        <end position="184"/>
    </location>
</feature>
<dbReference type="GO" id="GO:0005886">
    <property type="term" value="C:plasma membrane"/>
    <property type="evidence" value="ECO:0007669"/>
    <property type="project" value="UniProtKB-SubCell"/>
</dbReference>
<dbReference type="Pfam" id="PF21088">
    <property type="entry name" value="MS_channel_1st"/>
    <property type="match status" value="1"/>
</dbReference>
<dbReference type="PANTHER" id="PTHR30221:SF1">
    <property type="entry name" value="SMALL-CONDUCTANCE MECHANOSENSITIVE CHANNEL"/>
    <property type="match status" value="1"/>
</dbReference>
<dbReference type="PANTHER" id="PTHR30221">
    <property type="entry name" value="SMALL-CONDUCTANCE MECHANOSENSITIVE CHANNEL"/>
    <property type="match status" value="1"/>
</dbReference>
<evidence type="ECO:0000256" key="5">
    <source>
        <dbReference type="ARBA" id="ARBA00022989"/>
    </source>
</evidence>
<dbReference type="SUPFAM" id="SSF82861">
    <property type="entry name" value="Mechanosensitive channel protein MscS (YggB), transmembrane region"/>
    <property type="match status" value="1"/>
</dbReference>
<reference evidence="11 12" key="1">
    <citation type="submission" date="2018-01" db="EMBL/GenBank/DDBJ databases">
        <title>Genome sequence of Borrelia tachyglossi.</title>
        <authorList>
            <person name="Gofton A.W."/>
        </authorList>
    </citation>
    <scope>NUCLEOTIDE SEQUENCE [LARGE SCALE GENOMIC DNA]</scope>
    <source>
        <strain evidence="11 12">Bc-F10-1268</strain>
    </source>
</reference>
<keyword evidence="4 7" id="KW-0812">Transmembrane</keyword>
<dbReference type="InterPro" id="IPR045275">
    <property type="entry name" value="MscS_archaea/bacteria_type"/>
</dbReference>
<evidence type="ECO:0000256" key="4">
    <source>
        <dbReference type="ARBA" id="ARBA00022692"/>
    </source>
</evidence>
<evidence type="ECO:0000259" key="9">
    <source>
        <dbReference type="Pfam" id="PF21082"/>
    </source>
</evidence>
<keyword evidence="3" id="KW-1003">Cell membrane</keyword>
<dbReference type="InterPro" id="IPR011014">
    <property type="entry name" value="MscS_channel_TM-2"/>
</dbReference>
<dbReference type="InterPro" id="IPR011066">
    <property type="entry name" value="MscS_channel_C_sf"/>
</dbReference>
<feature type="transmembrane region" description="Helical" evidence="7">
    <location>
        <begin position="101"/>
        <end position="130"/>
    </location>
</feature>
<name>A0A2S1LX24_9SPIR</name>
<dbReference type="Gene3D" id="2.30.30.60">
    <property type="match status" value="1"/>
</dbReference>
<evidence type="ECO:0000256" key="2">
    <source>
        <dbReference type="ARBA" id="ARBA00008017"/>
    </source>
</evidence>
<keyword evidence="5 7" id="KW-1133">Transmembrane helix</keyword>
<dbReference type="InterPro" id="IPR049142">
    <property type="entry name" value="MS_channel_1st"/>
</dbReference>
<dbReference type="Pfam" id="PF00924">
    <property type="entry name" value="MS_channel_2nd"/>
    <property type="match status" value="1"/>
</dbReference>
<dbReference type="InterPro" id="IPR049278">
    <property type="entry name" value="MS_channel_C"/>
</dbReference>
<dbReference type="Pfam" id="PF21082">
    <property type="entry name" value="MS_channel_3rd"/>
    <property type="match status" value="1"/>
</dbReference>
<evidence type="ECO:0000259" key="8">
    <source>
        <dbReference type="Pfam" id="PF00924"/>
    </source>
</evidence>
<evidence type="ECO:0000313" key="12">
    <source>
        <dbReference type="Proteomes" id="UP000244655"/>
    </source>
</evidence>
<dbReference type="SUPFAM" id="SSF50182">
    <property type="entry name" value="Sm-like ribonucleoproteins"/>
    <property type="match status" value="1"/>
</dbReference>
<dbReference type="OrthoDB" id="9809206at2"/>
<keyword evidence="12" id="KW-1185">Reference proteome</keyword>
<evidence type="ECO:0000259" key="10">
    <source>
        <dbReference type="Pfam" id="PF21088"/>
    </source>
</evidence>
<keyword evidence="6 7" id="KW-0472">Membrane</keyword>
<dbReference type="Gene3D" id="1.10.287.1260">
    <property type="match status" value="1"/>
</dbReference>
<feature type="domain" description="Mechanosensitive ion channel transmembrane helices 2/3" evidence="10">
    <location>
        <begin position="81"/>
        <end position="117"/>
    </location>
</feature>
<dbReference type="InterPro" id="IPR023408">
    <property type="entry name" value="MscS_beta-dom_sf"/>
</dbReference>
<comment type="subcellular location">
    <subcellularLocation>
        <location evidence="1">Cell membrane</location>
        <topology evidence="1">Multi-pass membrane protein</topology>
    </subcellularLocation>
</comment>
<evidence type="ECO:0000256" key="7">
    <source>
        <dbReference type="SAM" id="Phobius"/>
    </source>
</evidence>
<dbReference type="InterPro" id="IPR010920">
    <property type="entry name" value="LSM_dom_sf"/>
</dbReference>
<evidence type="ECO:0000256" key="3">
    <source>
        <dbReference type="ARBA" id="ARBA00022475"/>
    </source>
</evidence>
<gene>
    <name evidence="11" type="ORF">CR532_02350</name>
</gene>
<dbReference type="RefSeq" id="WP_108729226.1">
    <property type="nucleotide sequence ID" value="NZ_CP025785.1"/>
</dbReference>
<protein>
    <submittedName>
        <fullName evidence="11">Mechanosensitive ion channel family protein</fullName>
    </submittedName>
</protein>